<feature type="region of interest" description="Disordered" evidence="1">
    <location>
        <begin position="247"/>
        <end position="267"/>
    </location>
</feature>
<dbReference type="EMBL" id="KZ996227">
    <property type="protein sequence ID" value="RKO89207.1"/>
    <property type="molecule type" value="Genomic_DNA"/>
</dbReference>
<accession>A0A4V1IR88</accession>
<feature type="compositionally biased region" description="Basic residues" evidence="1">
    <location>
        <begin position="311"/>
        <end position="321"/>
    </location>
</feature>
<protein>
    <submittedName>
        <fullName evidence="2">Uncharacterized protein</fullName>
    </submittedName>
</protein>
<feature type="compositionally biased region" description="Polar residues" evidence="1">
    <location>
        <begin position="293"/>
        <end position="305"/>
    </location>
</feature>
<proteinExistence type="predicted"/>
<feature type="compositionally biased region" description="Polar residues" evidence="1">
    <location>
        <begin position="350"/>
        <end position="360"/>
    </location>
</feature>
<sequence>EYVAPDDCGDAAPVAFRQSRCAAIGQLNSDAAHEQLGGGERRVVIANPCNGLPTPSIPPFTSNIPSGTCEFRAKGNADVCKLRSPGQLRVGEERDWKKGSRARRICQAFGGGCVELTRVDQGRFLLGGIGNAGLARHSGWLALHHKLDQELSAEEEHRRGGMTIAKGRAGSTGWQEGRALCLGKVEAVGSHSEVKGVIFEEWIGVVHVGCGLTVGDDKQAIGGRRKTEEEGGDHLCSAATGRLKTISSTLSPIPPPPDPQPSDHHEFECRSKLSVEIQALLDPATDSRPSPPGTFTTLPTERSQTLPQLPPHRRSLPRLRRSTSSGKTRTTANRASSSMTSRSATSLTSISRASQGSSPKFKSPPIVAGSEMGAPSPSTLVDLSQASSPPPIFALGGDSALQLERTITAKILEYRHNLDQPTVSVLDVIAFTVLAIPSKAPSIQAFLESNLPALPNVYMLNMHQRFFQLSFKAFQPKGRKPASRTAKCEMQRRHEIEKPHIDHELALTQIEEREAMESAMRVEYELREAADEAAHRRVMEQGNLELEIIFYLWAWEERVALEGAGRIKVETAEGVIAQGSSSSVPARRRRKRRLMPHTFFSAIIQHAATIASWRFSPREYEVPDRSDKRRKEREAGSLSPAAGRGGGGGGPNSTQEEVPTLRDSAIGGLTQFPVRAMLQTALVPALPPRNQGKTIAATYRLAMYAPLNVGLLRAREVAGILPHAVRHPPRHAYFGVYEVAAAISTLVRRVNAALLAVIVAMFAAFFCGHEPSVAQASNGGYLFLLQEWAAETHSIQLFFAAKDFPARYGRSVRRVKQLLGSTAAGFHGTDGMRAQYLAKESQKRAKTSEDATWVGERGSQSVLSRIGPRMRQTDLRGGGTAARVPSPLPPPRPFYMSLYCCISSISPQKVGSLVFAVFLEQ</sequence>
<feature type="non-terminal residue" evidence="2">
    <location>
        <position position="1"/>
    </location>
</feature>
<evidence type="ECO:0000313" key="2">
    <source>
        <dbReference type="EMBL" id="RKO89207.1"/>
    </source>
</evidence>
<organism evidence="2 3">
    <name type="scientific">Blyttiomyces helicus</name>
    <dbReference type="NCBI Taxonomy" id="388810"/>
    <lineage>
        <taxon>Eukaryota</taxon>
        <taxon>Fungi</taxon>
        <taxon>Fungi incertae sedis</taxon>
        <taxon>Chytridiomycota</taxon>
        <taxon>Chytridiomycota incertae sedis</taxon>
        <taxon>Chytridiomycetes</taxon>
        <taxon>Chytridiomycetes incertae sedis</taxon>
        <taxon>Blyttiomyces</taxon>
    </lineage>
</organism>
<dbReference type="Proteomes" id="UP000269721">
    <property type="component" value="Unassembled WGS sequence"/>
</dbReference>
<evidence type="ECO:0000256" key="1">
    <source>
        <dbReference type="SAM" id="MobiDB-lite"/>
    </source>
</evidence>
<reference evidence="3" key="1">
    <citation type="journal article" date="2018" name="Nat. Microbiol.">
        <title>Leveraging single-cell genomics to expand the fungal tree of life.</title>
        <authorList>
            <person name="Ahrendt S.R."/>
            <person name="Quandt C.A."/>
            <person name="Ciobanu D."/>
            <person name="Clum A."/>
            <person name="Salamov A."/>
            <person name="Andreopoulos B."/>
            <person name="Cheng J.F."/>
            <person name="Woyke T."/>
            <person name="Pelin A."/>
            <person name="Henrissat B."/>
            <person name="Reynolds N.K."/>
            <person name="Benny G.L."/>
            <person name="Smith M.E."/>
            <person name="James T.Y."/>
            <person name="Grigoriev I.V."/>
        </authorList>
    </citation>
    <scope>NUCLEOTIDE SEQUENCE [LARGE SCALE GENOMIC DNA]</scope>
</reference>
<feature type="region of interest" description="Disordered" evidence="1">
    <location>
        <begin position="282"/>
        <end position="374"/>
    </location>
</feature>
<dbReference type="AlphaFoldDB" id="A0A4V1IR88"/>
<name>A0A4V1IR88_9FUNG</name>
<feature type="region of interest" description="Disordered" evidence="1">
    <location>
        <begin position="621"/>
        <end position="658"/>
    </location>
</feature>
<keyword evidence="3" id="KW-1185">Reference proteome</keyword>
<gene>
    <name evidence="2" type="ORF">BDK51DRAFT_35163</name>
</gene>
<feature type="compositionally biased region" description="Basic and acidic residues" evidence="1">
    <location>
        <begin position="621"/>
        <end position="635"/>
    </location>
</feature>
<feature type="compositionally biased region" description="Low complexity" evidence="1">
    <location>
        <begin position="322"/>
        <end position="349"/>
    </location>
</feature>
<evidence type="ECO:0000313" key="3">
    <source>
        <dbReference type="Proteomes" id="UP000269721"/>
    </source>
</evidence>